<sequence length="156" mass="16674">MTARGGAPVGRLEELPDIEAAAVLFLRFWRTGATTREPAKADFHASLGQAAGEQAAATTAALVDMIERHGRRPLVHHAPGCRHVGGDEAAFANLVAAAAAGQREDAILFATLIFRTDMAFVAAGLAARFGQFLMRMTARRRAVEIGFSAPRDRVLH</sequence>
<proteinExistence type="predicted"/>
<keyword evidence="2" id="KW-1185">Reference proteome</keyword>
<protein>
    <submittedName>
        <fullName evidence="1">Uncharacterized protein</fullName>
    </submittedName>
</protein>
<dbReference type="RefSeq" id="WP_165095488.1">
    <property type="nucleotide sequence ID" value="NZ_CP049056.1"/>
</dbReference>
<organism evidence="1 2">
    <name type="scientific">Pikeienuella piscinae</name>
    <dbReference type="NCBI Taxonomy" id="2748098"/>
    <lineage>
        <taxon>Bacteria</taxon>
        <taxon>Pseudomonadati</taxon>
        <taxon>Pseudomonadota</taxon>
        <taxon>Alphaproteobacteria</taxon>
        <taxon>Rhodobacterales</taxon>
        <taxon>Paracoccaceae</taxon>
        <taxon>Pikeienuella</taxon>
    </lineage>
</organism>
<accession>A0A7L5BYQ9</accession>
<name>A0A7L5BYQ9_9RHOB</name>
<gene>
    <name evidence="1" type="ORF">G5B40_04350</name>
</gene>
<dbReference type="AlphaFoldDB" id="A0A7L5BYQ9"/>
<dbReference type="KEGG" id="hdh:G5B40_04350"/>
<dbReference type="EMBL" id="CP049056">
    <property type="protein sequence ID" value="QIE54739.1"/>
    <property type="molecule type" value="Genomic_DNA"/>
</dbReference>
<reference evidence="1 2" key="1">
    <citation type="submission" date="2020-02" db="EMBL/GenBank/DDBJ databases">
        <title>complete genome sequence of Rhodobacteraceae bacterium.</title>
        <authorList>
            <person name="Park J."/>
            <person name="Kim Y.-S."/>
            <person name="Kim K.-H."/>
        </authorList>
    </citation>
    <scope>NUCLEOTIDE SEQUENCE [LARGE SCALE GENOMIC DNA]</scope>
    <source>
        <strain evidence="1 2">RR4-56</strain>
    </source>
</reference>
<evidence type="ECO:0000313" key="1">
    <source>
        <dbReference type="EMBL" id="QIE54739.1"/>
    </source>
</evidence>
<dbReference type="Proteomes" id="UP000503336">
    <property type="component" value="Chromosome"/>
</dbReference>
<evidence type="ECO:0000313" key="2">
    <source>
        <dbReference type="Proteomes" id="UP000503336"/>
    </source>
</evidence>